<keyword evidence="2" id="KW-1185">Reference proteome</keyword>
<comment type="caution">
    <text evidence="1">The sequence shown here is derived from an EMBL/GenBank/DDBJ whole genome shotgun (WGS) entry which is preliminary data.</text>
</comment>
<protein>
    <submittedName>
        <fullName evidence="1">Glycosyltransferase</fullName>
    </submittedName>
</protein>
<organism evidence="1 2">
    <name type="scientific">Palleniella muris</name>
    <dbReference type="NCBI Taxonomy" id="3038145"/>
    <lineage>
        <taxon>Bacteria</taxon>
        <taxon>Pseudomonadati</taxon>
        <taxon>Bacteroidota</taxon>
        <taxon>Bacteroidia</taxon>
        <taxon>Bacteroidales</taxon>
        <taxon>Prevotellaceae</taxon>
        <taxon>Palleniella</taxon>
    </lineage>
</organism>
<dbReference type="EMBL" id="SRZC01000005">
    <property type="protein sequence ID" value="TGX83179.1"/>
    <property type="molecule type" value="Genomic_DNA"/>
</dbReference>
<gene>
    <name evidence="1" type="ORF">E5358_04345</name>
</gene>
<accession>A0AC61QS34</accession>
<proteinExistence type="predicted"/>
<dbReference type="Proteomes" id="UP000308886">
    <property type="component" value="Unassembled WGS sequence"/>
</dbReference>
<evidence type="ECO:0000313" key="1">
    <source>
        <dbReference type="EMBL" id="TGX83179.1"/>
    </source>
</evidence>
<evidence type="ECO:0000313" key="2">
    <source>
        <dbReference type="Proteomes" id="UP000308886"/>
    </source>
</evidence>
<sequence length="388" mass="44616">MKIAYISLSVFTDCDIPLLNALAEKGVDITYYLIMSDKNKCGTVVSIDKMKLEAKVYPASDYPELKGLMNEAGLRNMRIVNMPVAHNYSWTSFLLAYRFRRELKAGGYDLVHFTWPFDYCFFLLYSLDMPKLFTVHDPIPHSSDEKFIYNLQRGVAMRRADYFMLLNNTQKEQFKQRYSITDDRIFDSKLSIYTHLKNNEVGASLYDKPYILFIGSINPHKGIRYLCEAMEEVHKEQPSLKLVVAGKGTFDFNIQEYVDRGYVKLINRFIETNELISLVHHSQFVCCPYIDATQSGVIMSAFALDKPVLATKVGALHEMVEDGRHGLLVAPKDSHALAGAIIKMNSNTVLDRMAENILHDYHHGNNSWDYLAGKLMDNYNIILNNRRR</sequence>
<name>A0AC61QS34_9BACT</name>
<reference evidence="1" key="1">
    <citation type="submission" date="2019-04" db="EMBL/GenBank/DDBJ databases">
        <title>Microbes associate with the intestines of laboratory mice.</title>
        <authorList>
            <person name="Navarre W."/>
            <person name="Wong E."/>
            <person name="Huang K."/>
            <person name="Tropini C."/>
            <person name="Ng K."/>
            <person name="Yu B."/>
        </authorList>
    </citation>
    <scope>NUCLEOTIDE SEQUENCE</scope>
    <source>
        <strain evidence="1">NM73_A23</strain>
    </source>
</reference>